<organism evidence="2 3">
    <name type="scientific">Trifolium pratense</name>
    <name type="common">Red clover</name>
    <dbReference type="NCBI Taxonomy" id="57577"/>
    <lineage>
        <taxon>Eukaryota</taxon>
        <taxon>Viridiplantae</taxon>
        <taxon>Streptophyta</taxon>
        <taxon>Embryophyta</taxon>
        <taxon>Tracheophyta</taxon>
        <taxon>Spermatophyta</taxon>
        <taxon>Magnoliopsida</taxon>
        <taxon>eudicotyledons</taxon>
        <taxon>Gunneridae</taxon>
        <taxon>Pentapetalae</taxon>
        <taxon>rosids</taxon>
        <taxon>fabids</taxon>
        <taxon>Fabales</taxon>
        <taxon>Fabaceae</taxon>
        <taxon>Papilionoideae</taxon>
        <taxon>50 kb inversion clade</taxon>
        <taxon>NPAAA clade</taxon>
        <taxon>Hologalegina</taxon>
        <taxon>IRL clade</taxon>
        <taxon>Trifolieae</taxon>
        <taxon>Trifolium</taxon>
    </lineage>
</organism>
<accession>A0A2K3KT52</accession>
<sequence length="48" mass="5007">ARGAETEGGAKDESLVALQALSAPTPPSSNLEEKYLLKFTSPSSTEQV</sequence>
<dbReference type="EMBL" id="ASHM01249760">
    <property type="protein sequence ID" value="PNX69453.1"/>
    <property type="molecule type" value="Genomic_DNA"/>
</dbReference>
<protein>
    <submittedName>
        <fullName evidence="2">Uncharacterized protein</fullName>
    </submittedName>
</protein>
<dbReference type="AlphaFoldDB" id="A0A2K3KT52"/>
<feature type="region of interest" description="Disordered" evidence="1">
    <location>
        <begin position="23"/>
        <end position="48"/>
    </location>
</feature>
<gene>
    <name evidence="2" type="ORF">L195_g064442</name>
</gene>
<evidence type="ECO:0000256" key="1">
    <source>
        <dbReference type="SAM" id="MobiDB-lite"/>
    </source>
</evidence>
<evidence type="ECO:0000313" key="3">
    <source>
        <dbReference type="Proteomes" id="UP000236291"/>
    </source>
</evidence>
<reference evidence="2 3" key="1">
    <citation type="journal article" date="2014" name="Am. J. Bot.">
        <title>Genome assembly and annotation for red clover (Trifolium pratense; Fabaceae).</title>
        <authorList>
            <person name="Istvanek J."/>
            <person name="Jaros M."/>
            <person name="Krenek A."/>
            <person name="Repkova J."/>
        </authorList>
    </citation>
    <scope>NUCLEOTIDE SEQUENCE [LARGE SCALE GENOMIC DNA]</scope>
    <source>
        <strain evidence="3">cv. Tatra</strain>
        <tissue evidence="2">Young leaves</tissue>
    </source>
</reference>
<comment type="caution">
    <text evidence="2">The sequence shown here is derived from an EMBL/GenBank/DDBJ whole genome shotgun (WGS) entry which is preliminary data.</text>
</comment>
<proteinExistence type="predicted"/>
<feature type="non-terminal residue" evidence="2">
    <location>
        <position position="1"/>
    </location>
</feature>
<name>A0A2K3KT52_TRIPR</name>
<reference evidence="2 3" key="2">
    <citation type="journal article" date="2017" name="Front. Plant Sci.">
        <title>Gene Classification and Mining of Molecular Markers Useful in Red Clover (Trifolium pratense) Breeding.</title>
        <authorList>
            <person name="Istvanek J."/>
            <person name="Dluhosova J."/>
            <person name="Dluhos P."/>
            <person name="Patkova L."/>
            <person name="Nedelnik J."/>
            <person name="Repkova J."/>
        </authorList>
    </citation>
    <scope>NUCLEOTIDE SEQUENCE [LARGE SCALE GENOMIC DNA]</scope>
    <source>
        <strain evidence="3">cv. Tatra</strain>
        <tissue evidence="2">Young leaves</tissue>
    </source>
</reference>
<evidence type="ECO:0000313" key="2">
    <source>
        <dbReference type="EMBL" id="PNX69453.1"/>
    </source>
</evidence>
<dbReference type="Proteomes" id="UP000236291">
    <property type="component" value="Unassembled WGS sequence"/>
</dbReference>